<sequence>MMRMENMVKTLTENLLINLLYLTEVKSLLVQSMFHLEMVNFNIHCTIMEPQRQEKLVKPDSSLSSLGKTPVKLWKPVSRHGNGNLVQNDHGDVKQGVPATKDAERLLPEGSCLAFEGIVSGFESCRGSMMFSSEAAKAFLVQRWKEAIAGDQVLIISSPDTEASGDPNHIEGSFVNMPSQTSDFHGRHILGRVENRLAGVGVIDPALNGSLHFKFRPKADKTSRLKYVPKQKS</sequence>
<organism evidence="1 2">
    <name type="scientific">Dendrobium chrysotoxum</name>
    <name type="common">Orchid</name>
    <dbReference type="NCBI Taxonomy" id="161865"/>
    <lineage>
        <taxon>Eukaryota</taxon>
        <taxon>Viridiplantae</taxon>
        <taxon>Streptophyta</taxon>
        <taxon>Embryophyta</taxon>
        <taxon>Tracheophyta</taxon>
        <taxon>Spermatophyta</taxon>
        <taxon>Magnoliopsida</taxon>
        <taxon>Liliopsida</taxon>
        <taxon>Asparagales</taxon>
        <taxon>Orchidaceae</taxon>
        <taxon>Epidendroideae</taxon>
        <taxon>Malaxideae</taxon>
        <taxon>Dendrobiinae</taxon>
        <taxon>Dendrobium</taxon>
    </lineage>
</organism>
<dbReference type="EMBL" id="JAGFBR010000009">
    <property type="protein sequence ID" value="KAH0461914.1"/>
    <property type="molecule type" value="Genomic_DNA"/>
</dbReference>
<dbReference type="PANTHER" id="PTHR36055">
    <property type="entry name" value="C2H2-LIKE ZINC FINGER PROTEIN"/>
    <property type="match status" value="1"/>
</dbReference>
<evidence type="ECO:0000313" key="2">
    <source>
        <dbReference type="Proteomes" id="UP000775213"/>
    </source>
</evidence>
<comment type="caution">
    <text evidence="1">The sequence shown here is derived from an EMBL/GenBank/DDBJ whole genome shotgun (WGS) entry which is preliminary data.</text>
</comment>
<keyword evidence="2" id="KW-1185">Reference proteome</keyword>
<reference evidence="1 2" key="1">
    <citation type="journal article" date="2021" name="Hortic Res">
        <title>Chromosome-scale assembly of the Dendrobium chrysotoxum genome enhances the understanding of orchid evolution.</title>
        <authorList>
            <person name="Zhang Y."/>
            <person name="Zhang G.Q."/>
            <person name="Zhang D."/>
            <person name="Liu X.D."/>
            <person name="Xu X.Y."/>
            <person name="Sun W.H."/>
            <person name="Yu X."/>
            <person name="Zhu X."/>
            <person name="Wang Z.W."/>
            <person name="Zhao X."/>
            <person name="Zhong W.Y."/>
            <person name="Chen H."/>
            <person name="Yin W.L."/>
            <person name="Huang T."/>
            <person name="Niu S.C."/>
            <person name="Liu Z.J."/>
        </authorList>
    </citation>
    <scope>NUCLEOTIDE SEQUENCE [LARGE SCALE GENOMIC DNA]</scope>
    <source>
        <strain evidence="1">Lindl</strain>
    </source>
</reference>
<accession>A0AAV7H2K7</accession>
<proteinExistence type="predicted"/>
<dbReference type="Proteomes" id="UP000775213">
    <property type="component" value="Unassembled WGS sequence"/>
</dbReference>
<evidence type="ECO:0000313" key="1">
    <source>
        <dbReference type="EMBL" id="KAH0461914.1"/>
    </source>
</evidence>
<gene>
    <name evidence="1" type="ORF">IEQ34_009489</name>
</gene>
<dbReference type="PANTHER" id="PTHR36055:SF1">
    <property type="entry name" value="C2H2-LIKE ZINC FINGER PROTEIN"/>
    <property type="match status" value="1"/>
</dbReference>
<protein>
    <submittedName>
        <fullName evidence="1">Uncharacterized protein</fullName>
    </submittedName>
</protein>
<dbReference type="AlphaFoldDB" id="A0AAV7H2K7"/>
<name>A0AAV7H2K7_DENCH</name>